<evidence type="ECO:0000256" key="6">
    <source>
        <dbReference type="ARBA" id="ARBA00022833"/>
    </source>
</evidence>
<dbReference type="InterPro" id="IPR039693">
    <property type="entry name" value="Rtr1/RPAP2"/>
</dbReference>
<evidence type="ECO:0000256" key="2">
    <source>
        <dbReference type="ARBA" id="ARBA00005676"/>
    </source>
</evidence>
<evidence type="ECO:0000256" key="12">
    <source>
        <dbReference type="RuleBase" id="RU367080"/>
    </source>
</evidence>
<comment type="subcellular location">
    <subcellularLocation>
        <location evidence="1 12">Nucleus</location>
    </subcellularLocation>
</comment>
<dbReference type="Pfam" id="PF04181">
    <property type="entry name" value="RPAP2_Rtr1"/>
    <property type="match status" value="1"/>
</dbReference>
<protein>
    <recommendedName>
        <fullName evidence="12">RNA polymerase II subunit B1 CTD phosphatase RPAP2 homolog</fullName>
        <ecNumber evidence="12">3.1.3.16</ecNumber>
    </recommendedName>
</protein>
<evidence type="ECO:0000256" key="8">
    <source>
        <dbReference type="ARBA" id="ARBA00023242"/>
    </source>
</evidence>
<proteinExistence type="inferred from homology"/>
<dbReference type="OrthoDB" id="2590500at2759"/>
<evidence type="ECO:0000256" key="3">
    <source>
        <dbReference type="ARBA" id="ARBA00022723"/>
    </source>
</evidence>
<dbReference type="GeneID" id="108676162"/>
<organism evidence="15 16">
    <name type="scientific">Hyalella azteca</name>
    <name type="common">Amphipod</name>
    <dbReference type="NCBI Taxonomy" id="294128"/>
    <lineage>
        <taxon>Eukaryota</taxon>
        <taxon>Metazoa</taxon>
        <taxon>Ecdysozoa</taxon>
        <taxon>Arthropoda</taxon>
        <taxon>Crustacea</taxon>
        <taxon>Multicrustacea</taxon>
        <taxon>Malacostraca</taxon>
        <taxon>Eumalacostraca</taxon>
        <taxon>Peracarida</taxon>
        <taxon>Amphipoda</taxon>
        <taxon>Senticaudata</taxon>
        <taxon>Talitrida</taxon>
        <taxon>Talitroidea</taxon>
        <taxon>Hyalellidae</taxon>
        <taxon>Hyalella</taxon>
    </lineage>
</organism>
<keyword evidence="4 12" id="KW-0863">Zinc-finger</keyword>
<keyword evidence="6 12" id="KW-0862">Zinc</keyword>
<evidence type="ECO:0000313" key="16">
    <source>
        <dbReference type="RefSeq" id="XP_018019697.1"/>
    </source>
</evidence>
<sequence>MMNSSGNYAQECSRKSQKIVLQLIESTVTGKDLQHLCCFITPAQFEDVCLERCISGVCGYPLCNNKYSDNLGSRQYIIRSKAVYDISRRRNFCSNVCFQASLLVLNQISDSPLYIKWKDVNERNLIKLPEVSQLKGLHGDRIEIASVKPTVNDSSSRKSSTQSKRSSNLNSKSSGKSDKQASSQSKDKHSHQSTKDLSADFEVGKNSGKLSKAHTHLSTKDTSVSGNLNKPDADGSPAAILPTTSPSEEEDDKLSRAKLQKLPSVNAATEVEEHLRQWLCWPSYILLLGENNLRQKCGLALRNGSEEDLTFLKRAARFRSHQAEALAKVEAFLQGADCYEDPGQEELSSLPLIDQHNACSWRRNIFMEKIAPCERALVSELRLSRELVRDRLRAVVETLHLTQHNLHLRPAQWAVVTLVLLKLVALSCRELREAFTEQAAAEAEVETRLALLEMRPADLEDMVRRLMAPSTLRAAYFTSLKNESKPGNALLASDSSEGFDGSRGGRGTQLESGRPAGAELGKDWKPQENEKDFDIVLDDLNISETSEATVEGGYAQLEVLD</sequence>
<feature type="region of interest" description="Disordered" evidence="13">
    <location>
        <begin position="484"/>
        <end position="530"/>
    </location>
</feature>
<evidence type="ECO:0000259" key="14">
    <source>
        <dbReference type="PROSITE" id="PS51479"/>
    </source>
</evidence>
<reference evidence="16" key="1">
    <citation type="submission" date="2025-08" db="UniProtKB">
        <authorList>
            <consortium name="RefSeq"/>
        </authorList>
    </citation>
    <scope>IDENTIFICATION</scope>
    <source>
        <tissue evidence="16">Whole organism</tissue>
    </source>
</reference>
<keyword evidence="15" id="KW-1185">Reference proteome</keyword>
<feature type="compositionally biased region" description="Low complexity" evidence="13">
    <location>
        <begin position="157"/>
        <end position="184"/>
    </location>
</feature>
<evidence type="ECO:0000256" key="13">
    <source>
        <dbReference type="SAM" id="MobiDB-lite"/>
    </source>
</evidence>
<dbReference type="GO" id="GO:0043175">
    <property type="term" value="F:RNA polymerase core enzyme binding"/>
    <property type="evidence" value="ECO:0007669"/>
    <property type="project" value="UniProtKB-UniRule"/>
</dbReference>
<comment type="function">
    <text evidence="12">Putative RNA polymerase II subunit B1 C-terminal domain (CTD) phosphatase involved in RNA polymerase II transcription regulation.</text>
</comment>
<dbReference type="InterPro" id="IPR007308">
    <property type="entry name" value="Rtr1/RPAP2_dom"/>
</dbReference>
<gene>
    <name evidence="16" type="primary">LOC108676162</name>
</gene>
<keyword evidence="5 12" id="KW-0378">Hydrolase</keyword>
<dbReference type="KEGG" id="hazt:108676162"/>
<dbReference type="Gene3D" id="1.25.40.820">
    <property type="match status" value="1"/>
</dbReference>
<dbReference type="EC" id="3.1.3.16" evidence="12"/>
<feature type="compositionally biased region" description="Basic and acidic residues" evidence="13">
    <location>
        <begin position="520"/>
        <end position="530"/>
    </location>
</feature>
<keyword evidence="8 12" id="KW-0539">Nucleus</keyword>
<feature type="domain" description="RTR1-type" evidence="14">
    <location>
        <begin position="35"/>
        <end position="117"/>
    </location>
</feature>
<dbReference type="GO" id="GO:0008420">
    <property type="term" value="F:RNA polymerase II CTD heptapeptide repeat phosphatase activity"/>
    <property type="evidence" value="ECO:0007669"/>
    <property type="project" value="UniProtKB-UniRule"/>
</dbReference>
<accession>A0A8B7P110</accession>
<evidence type="ECO:0000256" key="11">
    <source>
        <dbReference type="PROSITE-ProRule" id="PRU00812"/>
    </source>
</evidence>
<dbReference type="PANTHER" id="PTHR14732">
    <property type="entry name" value="RNA POLYMERASE II SUBUNIT B1 CTD PHOSPHATASE RPAP2-RELATED"/>
    <property type="match status" value="1"/>
</dbReference>
<evidence type="ECO:0000256" key="9">
    <source>
        <dbReference type="ARBA" id="ARBA00047761"/>
    </source>
</evidence>
<dbReference type="PANTHER" id="PTHR14732:SF0">
    <property type="entry name" value="RNA POLYMERASE II SUBUNIT B1 CTD PHOSPHATASE RPAP2-RELATED"/>
    <property type="match status" value="1"/>
</dbReference>
<name>A0A8B7P110_HYAAZ</name>
<keyword evidence="3 12" id="KW-0479">Metal-binding</keyword>
<dbReference type="OMA" id="YPICQNK"/>
<dbReference type="GO" id="GO:0005634">
    <property type="term" value="C:nucleus"/>
    <property type="evidence" value="ECO:0007669"/>
    <property type="project" value="UniProtKB-SubCell"/>
</dbReference>
<feature type="region of interest" description="Disordered" evidence="13">
    <location>
        <begin position="148"/>
        <end position="253"/>
    </location>
</feature>
<comment type="similarity">
    <text evidence="2 11 12">Belongs to the RPAP2 family.</text>
</comment>
<dbReference type="GO" id="GO:0005737">
    <property type="term" value="C:cytoplasm"/>
    <property type="evidence" value="ECO:0007669"/>
    <property type="project" value="TreeGrafter"/>
</dbReference>
<evidence type="ECO:0000256" key="10">
    <source>
        <dbReference type="ARBA" id="ARBA00048336"/>
    </source>
</evidence>
<evidence type="ECO:0000313" key="15">
    <source>
        <dbReference type="Proteomes" id="UP000694843"/>
    </source>
</evidence>
<dbReference type="PROSITE" id="PS51479">
    <property type="entry name" value="ZF_RTR1"/>
    <property type="match status" value="1"/>
</dbReference>
<evidence type="ECO:0000256" key="7">
    <source>
        <dbReference type="ARBA" id="ARBA00022912"/>
    </source>
</evidence>
<dbReference type="RefSeq" id="XP_018019697.1">
    <property type="nucleotide sequence ID" value="XM_018164208.1"/>
</dbReference>
<dbReference type="Proteomes" id="UP000694843">
    <property type="component" value="Unplaced"/>
</dbReference>
<evidence type="ECO:0000256" key="5">
    <source>
        <dbReference type="ARBA" id="ARBA00022801"/>
    </source>
</evidence>
<dbReference type="GO" id="GO:0008270">
    <property type="term" value="F:zinc ion binding"/>
    <property type="evidence" value="ECO:0007669"/>
    <property type="project" value="UniProtKB-KW"/>
</dbReference>
<evidence type="ECO:0000256" key="4">
    <source>
        <dbReference type="ARBA" id="ARBA00022771"/>
    </source>
</evidence>
<dbReference type="InterPro" id="IPR038534">
    <property type="entry name" value="Rtr1/RPAP2_sf"/>
</dbReference>
<evidence type="ECO:0000256" key="1">
    <source>
        <dbReference type="ARBA" id="ARBA00004123"/>
    </source>
</evidence>
<comment type="catalytic activity">
    <reaction evidence="10 12">
        <text>O-phospho-L-threonyl-[protein] + H2O = L-threonyl-[protein] + phosphate</text>
        <dbReference type="Rhea" id="RHEA:47004"/>
        <dbReference type="Rhea" id="RHEA-COMP:11060"/>
        <dbReference type="Rhea" id="RHEA-COMP:11605"/>
        <dbReference type="ChEBI" id="CHEBI:15377"/>
        <dbReference type="ChEBI" id="CHEBI:30013"/>
        <dbReference type="ChEBI" id="CHEBI:43474"/>
        <dbReference type="ChEBI" id="CHEBI:61977"/>
        <dbReference type="EC" id="3.1.3.16"/>
    </reaction>
</comment>
<keyword evidence="7 12" id="KW-0904">Protein phosphatase</keyword>
<dbReference type="AlphaFoldDB" id="A0A8B7P110"/>
<comment type="catalytic activity">
    <reaction evidence="9 12">
        <text>O-phospho-L-seryl-[protein] + H2O = L-seryl-[protein] + phosphate</text>
        <dbReference type="Rhea" id="RHEA:20629"/>
        <dbReference type="Rhea" id="RHEA-COMP:9863"/>
        <dbReference type="Rhea" id="RHEA-COMP:11604"/>
        <dbReference type="ChEBI" id="CHEBI:15377"/>
        <dbReference type="ChEBI" id="CHEBI:29999"/>
        <dbReference type="ChEBI" id="CHEBI:43474"/>
        <dbReference type="ChEBI" id="CHEBI:83421"/>
        <dbReference type="EC" id="3.1.3.16"/>
    </reaction>
</comment>